<organism evidence="1 2">
    <name type="scientific">Syntrophomonas wolfei subsp. wolfei (strain DSM 2245B / Goettingen)</name>
    <dbReference type="NCBI Taxonomy" id="335541"/>
    <lineage>
        <taxon>Bacteria</taxon>
        <taxon>Bacillati</taxon>
        <taxon>Bacillota</taxon>
        <taxon>Clostridia</taxon>
        <taxon>Eubacteriales</taxon>
        <taxon>Syntrophomonadaceae</taxon>
        <taxon>Syntrophomonas</taxon>
    </lineage>
</organism>
<evidence type="ECO:0000313" key="2">
    <source>
        <dbReference type="Proteomes" id="UP000001968"/>
    </source>
</evidence>
<dbReference type="HOGENOM" id="CLU_2107807_0_0_9"/>
<gene>
    <name evidence="1" type="ordered locus">Swol_1021</name>
</gene>
<keyword evidence="2" id="KW-1185">Reference proteome</keyword>
<name>Q0AY69_SYNWW</name>
<protein>
    <submittedName>
        <fullName evidence="1">Uncharacterized protein</fullName>
    </submittedName>
</protein>
<reference evidence="2" key="1">
    <citation type="journal article" date="2010" name="Environ. Microbiol.">
        <title>The genome of Syntrophomonas wolfei: new insights into syntrophic metabolism and biohydrogen production.</title>
        <authorList>
            <person name="Sieber J.R."/>
            <person name="Sims D.R."/>
            <person name="Han C."/>
            <person name="Kim E."/>
            <person name="Lykidis A."/>
            <person name="Lapidus A.L."/>
            <person name="McDonnald E."/>
            <person name="Rohlin L."/>
            <person name="Culley D.E."/>
            <person name="Gunsalus R."/>
            <person name="McInerney M.J."/>
        </authorList>
    </citation>
    <scope>NUCLEOTIDE SEQUENCE [LARGE SCALE GENOMIC DNA]</scope>
    <source>
        <strain evidence="2">DSM 2245B / Goettingen</strain>
    </source>
</reference>
<dbReference type="KEGG" id="swo:Swol_1021"/>
<dbReference type="AlphaFoldDB" id="Q0AY69"/>
<dbReference type="STRING" id="335541.Swol_1021"/>
<dbReference type="Proteomes" id="UP000001968">
    <property type="component" value="Chromosome"/>
</dbReference>
<proteinExistence type="predicted"/>
<accession>Q0AY69</accession>
<evidence type="ECO:0000313" key="1">
    <source>
        <dbReference type="EMBL" id="ABI68335.1"/>
    </source>
</evidence>
<sequence>MVVNRLQNSLEELKSILEQYPEKDGEEYLRFCDNQILRINPEIKIRWARIYGSRWAHLLGNFDDIALKPLRIKLNNNYGILIDNSNSLPPADLQQLIAILKECFEDGPLSGTRDS</sequence>
<dbReference type="EMBL" id="CP000448">
    <property type="protein sequence ID" value="ABI68335.1"/>
    <property type="molecule type" value="Genomic_DNA"/>
</dbReference>